<protein>
    <submittedName>
        <fullName evidence="1">Uncharacterized protein</fullName>
    </submittedName>
</protein>
<proteinExistence type="predicted"/>
<comment type="caution">
    <text evidence="1">The sequence shown here is derived from an EMBL/GenBank/DDBJ whole genome shotgun (WGS) entry which is preliminary data.</text>
</comment>
<dbReference type="Proteomes" id="UP000620124">
    <property type="component" value="Unassembled WGS sequence"/>
</dbReference>
<evidence type="ECO:0000313" key="1">
    <source>
        <dbReference type="EMBL" id="KAF7349805.1"/>
    </source>
</evidence>
<evidence type="ECO:0000313" key="2">
    <source>
        <dbReference type="Proteomes" id="UP000620124"/>
    </source>
</evidence>
<keyword evidence="2" id="KW-1185">Reference proteome</keyword>
<name>A0A8H6Y112_9AGAR</name>
<organism evidence="1 2">
    <name type="scientific">Mycena venus</name>
    <dbReference type="NCBI Taxonomy" id="2733690"/>
    <lineage>
        <taxon>Eukaryota</taxon>
        <taxon>Fungi</taxon>
        <taxon>Dikarya</taxon>
        <taxon>Basidiomycota</taxon>
        <taxon>Agaricomycotina</taxon>
        <taxon>Agaricomycetes</taxon>
        <taxon>Agaricomycetidae</taxon>
        <taxon>Agaricales</taxon>
        <taxon>Marasmiineae</taxon>
        <taxon>Mycenaceae</taxon>
        <taxon>Mycena</taxon>
    </lineage>
</organism>
<accession>A0A8H6Y112</accession>
<reference evidence="1" key="1">
    <citation type="submission" date="2020-05" db="EMBL/GenBank/DDBJ databases">
        <title>Mycena genomes resolve the evolution of fungal bioluminescence.</title>
        <authorList>
            <person name="Tsai I.J."/>
        </authorList>
    </citation>
    <scope>NUCLEOTIDE SEQUENCE</scope>
    <source>
        <strain evidence="1">CCC161011</strain>
    </source>
</reference>
<dbReference type="EMBL" id="JACAZI010000010">
    <property type="protein sequence ID" value="KAF7349805.1"/>
    <property type="molecule type" value="Genomic_DNA"/>
</dbReference>
<dbReference type="AlphaFoldDB" id="A0A8H6Y112"/>
<sequence length="148" mass="16631">MLVTCSLTVCFYELNSIAYTLRRGHPVPGHHPHFPINNGVKFNSSTASSLTLQDHSILSICFSVPSSEPEFIRILSSYLPWCFEGFLHGVVLQELRVLMLSAEDVPHRVAEFFRLSDRGDRHNTPGPALHRPAPQLHTTSPLLHIRVP</sequence>
<gene>
    <name evidence="1" type="ORF">MVEN_01280700</name>
</gene>